<protein>
    <submittedName>
        <fullName evidence="3">Aldo/keto reductase</fullName>
    </submittedName>
</protein>
<dbReference type="Gene3D" id="3.20.20.100">
    <property type="entry name" value="NADP-dependent oxidoreductase domain"/>
    <property type="match status" value="1"/>
</dbReference>
<name>A0A0D7BSD5_9AGAR</name>
<dbReference type="Pfam" id="PF00248">
    <property type="entry name" value="Aldo_ket_red"/>
    <property type="match status" value="1"/>
</dbReference>
<evidence type="ECO:0000256" key="1">
    <source>
        <dbReference type="ARBA" id="ARBA00023002"/>
    </source>
</evidence>
<gene>
    <name evidence="3" type="ORF">CYLTODRAFT_388626</name>
</gene>
<dbReference type="EMBL" id="KN880443">
    <property type="protein sequence ID" value="KIY72516.1"/>
    <property type="molecule type" value="Genomic_DNA"/>
</dbReference>
<dbReference type="PRINTS" id="PR00069">
    <property type="entry name" value="ALDKETRDTASE"/>
</dbReference>
<sequence>MASIPAARKIGDAPMNPIGFGAMGMAHGFPSYGAPPSDEERFKLLDAVYDSGCRHWDTADAYGDSEEFIGRWFARTGKRDEIFIATKCAVNAAGPPRGDAAYVKQQCNASLKRLGVQRIDLFYLHRIDTRTPIELTIRAMVDLINEGKITYIGLSECGVSDLRRAHAVHPINALQMDYSPLWLNIERSGILAATKELGITLVAYSPLGKGLITGQYKSPDDFEPGDYRLGIPRFSKDNFPRILAAVDKIRDVAKAHNATPGQVALAWILSQSDNIVVIPGTKKVKYLKENMGALDVKLTVEEIQAVREICEESDRVLDGDRMPAHTRPFVLVESPPLVE</sequence>
<keyword evidence="4" id="KW-1185">Reference proteome</keyword>
<dbReference type="InterPro" id="IPR036812">
    <property type="entry name" value="NAD(P)_OxRdtase_dom_sf"/>
</dbReference>
<dbReference type="InterPro" id="IPR020471">
    <property type="entry name" value="AKR"/>
</dbReference>
<proteinExistence type="predicted"/>
<reference evidence="3 4" key="1">
    <citation type="journal article" date="2015" name="Fungal Genet. Biol.">
        <title>Evolution of novel wood decay mechanisms in Agaricales revealed by the genome sequences of Fistulina hepatica and Cylindrobasidium torrendii.</title>
        <authorList>
            <person name="Floudas D."/>
            <person name="Held B.W."/>
            <person name="Riley R."/>
            <person name="Nagy L.G."/>
            <person name="Koehler G."/>
            <person name="Ransdell A.S."/>
            <person name="Younus H."/>
            <person name="Chow J."/>
            <person name="Chiniquy J."/>
            <person name="Lipzen A."/>
            <person name="Tritt A."/>
            <person name="Sun H."/>
            <person name="Haridas S."/>
            <person name="LaButti K."/>
            <person name="Ohm R.A."/>
            <person name="Kues U."/>
            <person name="Blanchette R.A."/>
            <person name="Grigoriev I.V."/>
            <person name="Minto R.E."/>
            <person name="Hibbett D.S."/>
        </authorList>
    </citation>
    <scope>NUCLEOTIDE SEQUENCE [LARGE SCALE GENOMIC DNA]</scope>
    <source>
        <strain evidence="3 4">FP15055 ss-10</strain>
    </source>
</reference>
<organism evidence="3 4">
    <name type="scientific">Cylindrobasidium torrendii FP15055 ss-10</name>
    <dbReference type="NCBI Taxonomy" id="1314674"/>
    <lineage>
        <taxon>Eukaryota</taxon>
        <taxon>Fungi</taxon>
        <taxon>Dikarya</taxon>
        <taxon>Basidiomycota</taxon>
        <taxon>Agaricomycotina</taxon>
        <taxon>Agaricomycetes</taxon>
        <taxon>Agaricomycetidae</taxon>
        <taxon>Agaricales</taxon>
        <taxon>Marasmiineae</taxon>
        <taxon>Physalacriaceae</taxon>
        <taxon>Cylindrobasidium</taxon>
    </lineage>
</organism>
<feature type="domain" description="NADP-dependent oxidoreductase" evidence="2">
    <location>
        <begin position="17"/>
        <end position="309"/>
    </location>
</feature>
<accession>A0A0D7BSD5</accession>
<evidence type="ECO:0000313" key="3">
    <source>
        <dbReference type="EMBL" id="KIY72516.1"/>
    </source>
</evidence>
<dbReference type="PANTHER" id="PTHR43625">
    <property type="entry name" value="AFLATOXIN B1 ALDEHYDE REDUCTASE"/>
    <property type="match status" value="1"/>
</dbReference>
<dbReference type="AlphaFoldDB" id="A0A0D7BSD5"/>
<evidence type="ECO:0000313" key="4">
    <source>
        <dbReference type="Proteomes" id="UP000054007"/>
    </source>
</evidence>
<dbReference type="PANTHER" id="PTHR43625:SF40">
    <property type="entry name" value="ALDO-KETO REDUCTASE YAKC [NADP(+)]"/>
    <property type="match status" value="1"/>
</dbReference>
<dbReference type="GO" id="GO:0005737">
    <property type="term" value="C:cytoplasm"/>
    <property type="evidence" value="ECO:0007669"/>
    <property type="project" value="TreeGrafter"/>
</dbReference>
<dbReference type="InterPro" id="IPR050791">
    <property type="entry name" value="Aldo-Keto_reductase"/>
</dbReference>
<dbReference type="OrthoDB" id="37537at2759"/>
<evidence type="ECO:0000259" key="2">
    <source>
        <dbReference type="Pfam" id="PF00248"/>
    </source>
</evidence>
<dbReference type="SUPFAM" id="SSF51430">
    <property type="entry name" value="NAD(P)-linked oxidoreductase"/>
    <property type="match status" value="1"/>
</dbReference>
<dbReference type="GO" id="GO:0016491">
    <property type="term" value="F:oxidoreductase activity"/>
    <property type="evidence" value="ECO:0007669"/>
    <property type="project" value="UniProtKB-KW"/>
</dbReference>
<keyword evidence="1" id="KW-0560">Oxidoreductase</keyword>
<dbReference type="STRING" id="1314674.A0A0D7BSD5"/>
<dbReference type="InterPro" id="IPR023210">
    <property type="entry name" value="NADP_OxRdtase_dom"/>
</dbReference>
<dbReference type="Proteomes" id="UP000054007">
    <property type="component" value="Unassembled WGS sequence"/>
</dbReference>